<accession>A0A915JIY0</accession>
<sequence length="11" mass="1297">MPQLIVEPLTR</sequence>
<name>A0A915JIY0_ROMCU</name>
<proteinExistence type="predicted"/>
<protein>
    <submittedName>
        <fullName evidence="2">Uncharacterized protein</fullName>
    </submittedName>
</protein>
<organism evidence="1 2">
    <name type="scientific">Romanomermis culicivorax</name>
    <name type="common">Nematode worm</name>
    <dbReference type="NCBI Taxonomy" id="13658"/>
    <lineage>
        <taxon>Eukaryota</taxon>
        <taxon>Metazoa</taxon>
        <taxon>Ecdysozoa</taxon>
        <taxon>Nematoda</taxon>
        <taxon>Enoplea</taxon>
        <taxon>Dorylaimia</taxon>
        <taxon>Mermithida</taxon>
        <taxon>Mermithoidea</taxon>
        <taxon>Mermithidae</taxon>
        <taxon>Romanomermis</taxon>
    </lineage>
</organism>
<keyword evidence="1" id="KW-1185">Reference proteome</keyword>
<evidence type="ECO:0000313" key="1">
    <source>
        <dbReference type="Proteomes" id="UP000887565"/>
    </source>
</evidence>
<evidence type="ECO:0000313" key="2">
    <source>
        <dbReference type="WBParaSite" id="nRc.2.0.1.t26073-RA"/>
    </source>
</evidence>
<dbReference type="WBParaSite" id="nRc.2.0.1.t26073-RA">
    <property type="protein sequence ID" value="nRc.2.0.1.t26073-RA"/>
    <property type="gene ID" value="nRc.2.0.1.g26073"/>
</dbReference>
<dbReference type="Proteomes" id="UP000887565">
    <property type="component" value="Unplaced"/>
</dbReference>
<reference evidence="2" key="1">
    <citation type="submission" date="2022-11" db="UniProtKB">
        <authorList>
            <consortium name="WormBaseParasite"/>
        </authorList>
    </citation>
    <scope>IDENTIFICATION</scope>
</reference>